<dbReference type="Gene3D" id="1.10.390.10">
    <property type="entry name" value="Neutral Protease Domain 2"/>
    <property type="match status" value="1"/>
</dbReference>
<dbReference type="Pfam" id="PF13180">
    <property type="entry name" value="PDZ_2"/>
    <property type="match status" value="1"/>
</dbReference>
<dbReference type="Gene3D" id="2.60.40.3650">
    <property type="match status" value="1"/>
</dbReference>
<organism evidence="2 3">
    <name type="scientific">Undibacterium cyanobacteriorum</name>
    <dbReference type="NCBI Taxonomy" id="3073561"/>
    <lineage>
        <taxon>Bacteria</taxon>
        <taxon>Pseudomonadati</taxon>
        <taxon>Pseudomonadota</taxon>
        <taxon>Betaproteobacteria</taxon>
        <taxon>Burkholderiales</taxon>
        <taxon>Oxalobacteraceae</taxon>
        <taxon>Undibacterium</taxon>
    </lineage>
</organism>
<dbReference type="PIRSF" id="PIRSF016493">
    <property type="entry name" value="Glycyl_aminpptds"/>
    <property type="match status" value="1"/>
</dbReference>
<dbReference type="Proteomes" id="UP001181355">
    <property type="component" value="Chromosome"/>
</dbReference>
<accession>A0ABY9RFV8</accession>
<protein>
    <submittedName>
        <fullName evidence="2">PDZ domain-containing protein</fullName>
    </submittedName>
</protein>
<dbReference type="SUPFAM" id="SSF50156">
    <property type="entry name" value="PDZ domain-like"/>
    <property type="match status" value="1"/>
</dbReference>
<dbReference type="InterPro" id="IPR024191">
    <property type="entry name" value="Peptidase_M61"/>
</dbReference>
<gene>
    <name evidence="2" type="ORF">RF679_15830</name>
</gene>
<dbReference type="InterPro" id="IPR001478">
    <property type="entry name" value="PDZ"/>
</dbReference>
<sequence>MTNVSYKIKASDLAAHLFEVSITVTNPAAEGQIFSLPVWIPGSYMVREFARNIVQIKTHSKGKKVALKKLDKSTWRAAPCDGPLQLEYQVYAWDLSVRAAHLDQSHGFFNGTSVFLCAQGCEHLPHVVDIQAPDASAAKSWRVATSLPELKAKRYGFGTYIAANYDELIDHPVEMGDFQMVSFKAHGVPHDFVVTGRVPNLDLPRIAKDLQQICEAQIAFFEPRSKQAPMQRYVFMTMAVGDGYGGLEHRASTALICNRSDLPVKHKAEMSDGYRSFLGLCSHEYFHTWNVKRIKPAVFAPYDLTQENYTRLLWLFEGFTSYYDDLFLCRTGLIDEPAYFKLVAKTINLVQRGSGRKKQSVAESSFDAWTKYYRQDENSPNAIVSYYTKGSLVALGLDLLIRKETQGKKSLDDVMRALWKQYGKDFYTSPSSQHGLDEEAFAEVVMKATSVAVKPYLKRYVDGVDDVPLADLYDCFGVDLSGAEVSKKAAFNVRLSKSGGDCKVATVYENGAAHRAGLSAGDVLVAINGLRVTAADSDNGLATALSPYRIGDAIRVHAFRRDELIECDVKLQADDVPSLSFQIRDEKSAKRVSRLKRPSQVTK</sequence>
<keyword evidence="3" id="KW-1185">Reference proteome</keyword>
<evidence type="ECO:0000313" key="2">
    <source>
        <dbReference type="EMBL" id="WMW80102.1"/>
    </source>
</evidence>
<dbReference type="EMBL" id="CP133720">
    <property type="protein sequence ID" value="WMW80102.1"/>
    <property type="molecule type" value="Genomic_DNA"/>
</dbReference>
<dbReference type="PROSITE" id="PS50106">
    <property type="entry name" value="PDZ"/>
    <property type="match status" value="1"/>
</dbReference>
<dbReference type="Pfam" id="PF05299">
    <property type="entry name" value="Peptidase_M61"/>
    <property type="match status" value="1"/>
</dbReference>
<dbReference type="SMART" id="SM00228">
    <property type="entry name" value="PDZ"/>
    <property type="match status" value="1"/>
</dbReference>
<dbReference type="SUPFAM" id="SSF55486">
    <property type="entry name" value="Metalloproteases ('zincins'), catalytic domain"/>
    <property type="match status" value="1"/>
</dbReference>
<dbReference type="InterPro" id="IPR040756">
    <property type="entry name" value="Peptidase_M61_N"/>
</dbReference>
<dbReference type="RefSeq" id="WP_309481595.1">
    <property type="nucleotide sequence ID" value="NZ_CP133720.1"/>
</dbReference>
<proteinExistence type="predicted"/>
<dbReference type="InterPro" id="IPR036034">
    <property type="entry name" value="PDZ_sf"/>
</dbReference>
<feature type="domain" description="PDZ" evidence="1">
    <location>
        <begin position="476"/>
        <end position="529"/>
    </location>
</feature>
<evidence type="ECO:0000313" key="3">
    <source>
        <dbReference type="Proteomes" id="UP001181355"/>
    </source>
</evidence>
<dbReference type="Pfam" id="PF17899">
    <property type="entry name" value="Peptidase_M61_N"/>
    <property type="match status" value="1"/>
</dbReference>
<name>A0ABY9RFV8_9BURK</name>
<reference evidence="2" key="1">
    <citation type="submission" date="2023-09" db="EMBL/GenBank/DDBJ databases">
        <title>Undibacterium sp. 20NA77.5 isolated from freshwater.</title>
        <authorList>
            <person name="Le V."/>
            <person name="Ko S.-R."/>
            <person name="Ahn C.-Y."/>
            <person name="Oh H.-M."/>
        </authorList>
    </citation>
    <scope>NUCLEOTIDE SEQUENCE</scope>
    <source>
        <strain evidence="2">20NA77.5</strain>
    </source>
</reference>
<evidence type="ECO:0000259" key="1">
    <source>
        <dbReference type="PROSITE" id="PS50106"/>
    </source>
</evidence>
<dbReference type="InterPro" id="IPR007963">
    <property type="entry name" value="Peptidase_M61_catalytic"/>
</dbReference>
<dbReference type="Gene3D" id="2.30.42.10">
    <property type="match status" value="1"/>
</dbReference>
<dbReference type="InterPro" id="IPR027268">
    <property type="entry name" value="Peptidase_M4/M1_CTD_sf"/>
</dbReference>